<feature type="chain" id="PRO_5035733779" description="DnaJ homolog subfamily B member 9" evidence="7">
    <location>
        <begin position="22"/>
        <end position="609"/>
    </location>
</feature>
<dbReference type="PANTHER" id="PTHR44360">
    <property type="entry name" value="DNAJ HOMOLOG SUBFAMILY B MEMBER 9"/>
    <property type="match status" value="1"/>
</dbReference>
<evidence type="ECO:0000256" key="1">
    <source>
        <dbReference type="ARBA" id="ARBA00023186"/>
    </source>
</evidence>
<dbReference type="GO" id="GO:0051787">
    <property type="term" value="F:misfolded protein binding"/>
    <property type="evidence" value="ECO:0007669"/>
    <property type="project" value="TreeGrafter"/>
</dbReference>
<keyword evidence="7" id="KW-0732">Signal</keyword>
<dbReference type="PRINTS" id="PR00625">
    <property type="entry name" value="JDOMAIN"/>
</dbReference>
<dbReference type="GO" id="GO:0005783">
    <property type="term" value="C:endoplasmic reticulum"/>
    <property type="evidence" value="ECO:0007669"/>
    <property type="project" value="TreeGrafter"/>
</dbReference>
<reference evidence="9 10" key="1">
    <citation type="submission" date="2020-04" db="EMBL/GenBank/DDBJ databases">
        <authorList>
            <person name="Alioto T."/>
            <person name="Alioto T."/>
            <person name="Gomez Garrido J."/>
        </authorList>
    </citation>
    <scope>NUCLEOTIDE SEQUENCE [LARGE SCALE GENOMIC DNA]</scope>
</reference>
<dbReference type="Pfam" id="PF00226">
    <property type="entry name" value="DnaJ"/>
    <property type="match status" value="1"/>
</dbReference>
<sequence length="609" mass="68110">MRTTILANFLLCVVQFTLVIAMRRDLYEILGVKSDASTSEIKRAFRKMALRYHPDKNKAADATEKFFELSEAFDVLINPELRRKYDSGDYGSKAEEQHTYQGDNFKFTPNDFFAKHFEKHMEQQLNNPHLSPSMRNSLKEHLLKHYESLKKAQQEVKKASIHHVHHNVASAENTVTSNDPNLKCETITIKVALLMSLLLGQALAFWGSDENKYIKKFAMMKVYESCFGDEVVREVREEMRAAAARCAAAGAAGPPGPSNTQAVFEQLENTVPQTTRPPATTPTPTSTTTTAAPDTTTPQYFSSTRRPYNPAVVANMGTETLLRLQTLLQGLKNHGGANLAAAAANVANAFTPQAIPQPQQPAQDAQAIPAQHFPQRYPFTPQNYAPQGYSPYGGGYAPPAPYYPYPPAVHNPYYSYQQNPFAAFFNPRTSRDMDFRSSNANAKSRNITCVMQELGYLDANLQPNYSGIISRIQRLPLPAELKSDMSDAVQFCQKFAQCVPEPDENKMQVSAEFTKPMLFFKCYKQKKLEACVLKDVRERFMLATGGNNADPEIPDHNTLDEEESTGIRNTFRGRSSRIMRKRNKMSKVSSATTMADLSDVVFGDATLAL</sequence>
<gene>
    <name evidence="9" type="ORF">CLODIP_2_CD06487</name>
</gene>
<dbReference type="InterPro" id="IPR051948">
    <property type="entry name" value="Hsp70_co-chaperone_J-domain"/>
</dbReference>
<evidence type="ECO:0000313" key="10">
    <source>
        <dbReference type="Proteomes" id="UP000494165"/>
    </source>
</evidence>
<proteinExistence type="predicted"/>
<dbReference type="EMBL" id="CADEPI010000068">
    <property type="protein sequence ID" value="CAB3372060.1"/>
    <property type="molecule type" value="Genomic_DNA"/>
</dbReference>
<name>A0A8S1CS47_9INSE</name>
<dbReference type="SUPFAM" id="SSF46565">
    <property type="entry name" value="Chaperone J-domain"/>
    <property type="match status" value="1"/>
</dbReference>
<comment type="function">
    <text evidence="4">Co-chaperone for Hsp70 protein HSPA5/BiP that acts as a key repressor of the ERN1/IRE1-mediated unfolded protein response (UPR). J domain-containing co-chaperones stimulate the ATPase activity of Hsp70 proteins and are required for efficient substrate recognition by Hsp70 proteins. In the unstressed endoplasmic reticulum, interacts with the luminal region of ERN1/IRE1 and selectively recruits HSPA5/BiP: HSPA5/BiP disrupts the dimerization of the active ERN1/IRE1 luminal region, thereby inactivating ERN1/IRE1. Also involved in endoplasmic reticulum-associated degradation (ERAD) of misfolded proteins. Required for survival of B-cell progenitors and normal antibody production.</text>
</comment>
<evidence type="ECO:0000256" key="4">
    <source>
        <dbReference type="ARBA" id="ARBA00045428"/>
    </source>
</evidence>
<evidence type="ECO:0000313" key="9">
    <source>
        <dbReference type="EMBL" id="CAB3372060.1"/>
    </source>
</evidence>
<evidence type="ECO:0000256" key="5">
    <source>
        <dbReference type="ARBA" id="ARBA00046365"/>
    </source>
</evidence>
<organism evidence="9 10">
    <name type="scientific">Cloeon dipterum</name>
    <dbReference type="NCBI Taxonomy" id="197152"/>
    <lineage>
        <taxon>Eukaryota</taxon>
        <taxon>Metazoa</taxon>
        <taxon>Ecdysozoa</taxon>
        <taxon>Arthropoda</taxon>
        <taxon>Hexapoda</taxon>
        <taxon>Insecta</taxon>
        <taxon>Pterygota</taxon>
        <taxon>Palaeoptera</taxon>
        <taxon>Ephemeroptera</taxon>
        <taxon>Pisciforma</taxon>
        <taxon>Baetidae</taxon>
        <taxon>Cloeon</taxon>
    </lineage>
</organism>
<dbReference type="CDD" id="cd06257">
    <property type="entry name" value="DnaJ"/>
    <property type="match status" value="1"/>
</dbReference>
<dbReference type="InterPro" id="IPR018253">
    <property type="entry name" value="DnaJ_domain_CS"/>
</dbReference>
<keyword evidence="10" id="KW-1185">Reference proteome</keyword>
<evidence type="ECO:0000256" key="2">
    <source>
        <dbReference type="ARBA" id="ARBA00040158"/>
    </source>
</evidence>
<dbReference type="Gene3D" id="1.10.287.110">
    <property type="entry name" value="DnaJ domain"/>
    <property type="match status" value="1"/>
</dbReference>
<evidence type="ECO:0000259" key="8">
    <source>
        <dbReference type="PROSITE" id="PS50076"/>
    </source>
</evidence>
<dbReference type="AlphaFoldDB" id="A0A8S1CS47"/>
<dbReference type="Proteomes" id="UP000494165">
    <property type="component" value="Unassembled WGS sequence"/>
</dbReference>
<feature type="domain" description="J" evidence="8">
    <location>
        <begin position="25"/>
        <end position="89"/>
    </location>
</feature>
<accession>A0A8S1CS47</accession>
<feature type="region of interest" description="Disordered" evidence="6">
    <location>
        <begin position="270"/>
        <end position="305"/>
    </location>
</feature>
<dbReference type="PROSITE" id="PS50076">
    <property type="entry name" value="DNAJ_2"/>
    <property type="match status" value="1"/>
</dbReference>
<dbReference type="GO" id="GO:0036503">
    <property type="term" value="P:ERAD pathway"/>
    <property type="evidence" value="ECO:0007669"/>
    <property type="project" value="TreeGrafter"/>
</dbReference>
<comment type="caution">
    <text evidence="9">The sequence shown here is derived from an EMBL/GenBank/DDBJ whole genome shotgun (WGS) entry which is preliminary data.</text>
</comment>
<protein>
    <recommendedName>
        <fullName evidence="2">DnaJ homolog subfamily B member 9</fullName>
    </recommendedName>
    <alternativeName>
        <fullName evidence="3">Endoplasmic reticulum DNA J domain-containing protein 4</fullName>
    </alternativeName>
</protein>
<dbReference type="GO" id="GO:0051087">
    <property type="term" value="F:protein-folding chaperone binding"/>
    <property type="evidence" value="ECO:0007669"/>
    <property type="project" value="TreeGrafter"/>
</dbReference>
<dbReference type="SMART" id="SM00271">
    <property type="entry name" value="DnaJ"/>
    <property type="match status" value="1"/>
</dbReference>
<dbReference type="InterPro" id="IPR036869">
    <property type="entry name" value="J_dom_sf"/>
</dbReference>
<evidence type="ECO:0000256" key="3">
    <source>
        <dbReference type="ARBA" id="ARBA00041533"/>
    </source>
</evidence>
<comment type="subunit">
    <text evidence="5">Interacts with HSPA5/BiP; interaction is direct. Interacts with ERN1/IRE1 (via the luminal region). Interacts with DERL1.</text>
</comment>
<feature type="compositionally biased region" description="Low complexity" evidence="6">
    <location>
        <begin position="270"/>
        <end position="298"/>
    </location>
</feature>
<dbReference type="InterPro" id="IPR001623">
    <property type="entry name" value="DnaJ_domain"/>
</dbReference>
<evidence type="ECO:0000256" key="7">
    <source>
        <dbReference type="SAM" id="SignalP"/>
    </source>
</evidence>
<dbReference type="PROSITE" id="PS00636">
    <property type="entry name" value="DNAJ_1"/>
    <property type="match status" value="1"/>
</dbReference>
<evidence type="ECO:0000256" key="6">
    <source>
        <dbReference type="SAM" id="MobiDB-lite"/>
    </source>
</evidence>
<keyword evidence="1" id="KW-0143">Chaperone</keyword>
<feature type="signal peptide" evidence="7">
    <location>
        <begin position="1"/>
        <end position="21"/>
    </location>
</feature>
<dbReference type="OrthoDB" id="8176709at2759"/>
<dbReference type="PANTHER" id="PTHR44360:SF1">
    <property type="entry name" value="DNAJ HOMOLOG SUBFAMILY B MEMBER 9"/>
    <property type="match status" value="1"/>
</dbReference>